<evidence type="ECO:0000313" key="1">
    <source>
        <dbReference type="EMBL" id="KIK22386.1"/>
    </source>
</evidence>
<reference evidence="1 2" key="1">
    <citation type="submission" date="2014-04" db="EMBL/GenBank/DDBJ databases">
        <authorList>
            <consortium name="DOE Joint Genome Institute"/>
            <person name="Kuo A."/>
            <person name="Kohler A."/>
            <person name="Costa M.D."/>
            <person name="Nagy L.G."/>
            <person name="Floudas D."/>
            <person name="Copeland A."/>
            <person name="Barry K.W."/>
            <person name="Cichocki N."/>
            <person name="Veneault-Fourrey C."/>
            <person name="LaButti K."/>
            <person name="Lindquist E.A."/>
            <person name="Lipzen A."/>
            <person name="Lundell T."/>
            <person name="Morin E."/>
            <person name="Murat C."/>
            <person name="Sun H."/>
            <person name="Tunlid A."/>
            <person name="Henrissat B."/>
            <person name="Grigoriev I.V."/>
            <person name="Hibbett D.S."/>
            <person name="Martin F."/>
            <person name="Nordberg H.P."/>
            <person name="Cantor M.N."/>
            <person name="Hua S.X."/>
        </authorList>
    </citation>
    <scope>NUCLEOTIDE SEQUENCE [LARGE SCALE GENOMIC DNA]</scope>
    <source>
        <strain evidence="1 2">441</strain>
    </source>
</reference>
<name>A0A0C9Z043_9AGAM</name>
<gene>
    <name evidence="1" type="ORF">PISMIDRAFT_680425</name>
</gene>
<reference evidence="2" key="2">
    <citation type="submission" date="2015-01" db="EMBL/GenBank/DDBJ databases">
        <title>Evolutionary Origins and Diversification of the Mycorrhizal Mutualists.</title>
        <authorList>
            <consortium name="DOE Joint Genome Institute"/>
            <consortium name="Mycorrhizal Genomics Consortium"/>
            <person name="Kohler A."/>
            <person name="Kuo A."/>
            <person name="Nagy L.G."/>
            <person name="Floudas D."/>
            <person name="Copeland A."/>
            <person name="Barry K.W."/>
            <person name="Cichocki N."/>
            <person name="Veneault-Fourrey C."/>
            <person name="LaButti K."/>
            <person name="Lindquist E.A."/>
            <person name="Lipzen A."/>
            <person name="Lundell T."/>
            <person name="Morin E."/>
            <person name="Murat C."/>
            <person name="Riley R."/>
            <person name="Ohm R."/>
            <person name="Sun H."/>
            <person name="Tunlid A."/>
            <person name="Henrissat B."/>
            <person name="Grigoriev I.V."/>
            <person name="Hibbett D.S."/>
            <person name="Martin F."/>
        </authorList>
    </citation>
    <scope>NUCLEOTIDE SEQUENCE [LARGE SCALE GENOMIC DNA]</scope>
    <source>
        <strain evidence="2">441</strain>
    </source>
</reference>
<evidence type="ECO:0000313" key="2">
    <source>
        <dbReference type="Proteomes" id="UP000054018"/>
    </source>
</evidence>
<organism evidence="1 2">
    <name type="scientific">Pisolithus microcarpus 441</name>
    <dbReference type="NCBI Taxonomy" id="765257"/>
    <lineage>
        <taxon>Eukaryota</taxon>
        <taxon>Fungi</taxon>
        <taxon>Dikarya</taxon>
        <taxon>Basidiomycota</taxon>
        <taxon>Agaricomycotina</taxon>
        <taxon>Agaricomycetes</taxon>
        <taxon>Agaricomycetidae</taxon>
        <taxon>Boletales</taxon>
        <taxon>Sclerodermatineae</taxon>
        <taxon>Pisolithaceae</taxon>
        <taxon>Pisolithus</taxon>
    </lineage>
</organism>
<accession>A0A0C9Z043</accession>
<dbReference type="Proteomes" id="UP000054018">
    <property type="component" value="Unassembled WGS sequence"/>
</dbReference>
<dbReference type="AlphaFoldDB" id="A0A0C9Z043"/>
<protein>
    <submittedName>
        <fullName evidence="1">Uncharacterized protein</fullName>
    </submittedName>
</protein>
<dbReference type="EMBL" id="KN833740">
    <property type="protein sequence ID" value="KIK22386.1"/>
    <property type="molecule type" value="Genomic_DNA"/>
</dbReference>
<sequence>MSIRCLPRWRSRLPRGLCYGGLCYGVTGGDKPAVLNWLPRARWTGRAGECPDSGTRENIYSLRLLAIMLIGS</sequence>
<proteinExistence type="predicted"/>
<dbReference type="HOGENOM" id="CLU_2723168_0_0_1"/>
<keyword evidence="2" id="KW-1185">Reference proteome</keyword>